<dbReference type="InterPro" id="IPR041030">
    <property type="entry name" value="SHIRT"/>
</dbReference>
<dbReference type="PATRIC" id="fig|1122146.4.peg.32"/>
<feature type="domain" description="SHIRT" evidence="3">
    <location>
        <begin position="888"/>
        <end position="968"/>
    </location>
</feature>
<keyword evidence="2" id="KW-0472">Membrane</keyword>
<dbReference type="OrthoDB" id="2237794at2"/>
<dbReference type="EMBL" id="JQBZ01000016">
    <property type="protein sequence ID" value="KRN89313.1"/>
    <property type="molecule type" value="Genomic_DNA"/>
</dbReference>
<reference evidence="4 5" key="1">
    <citation type="journal article" date="2015" name="Genome Announc.">
        <title>Expanding the biotechnology potential of lactobacilli through comparative genomics of 213 strains and associated genera.</title>
        <authorList>
            <person name="Sun Z."/>
            <person name="Harris H.M."/>
            <person name="McCann A."/>
            <person name="Guo C."/>
            <person name="Argimon S."/>
            <person name="Zhang W."/>
            <person name="Yang X."/>
            <person name="Jeffery I.B."/>
            <person name="Cooney J.C."/>
            <person name="Kagawa T.F."/>
            <person name="Liu W."/>
            <person name="Song Y."/>
            <person name="Salvetti E."/>
            <person name="Wrobel A."/>
            <person name="Rasinkangas P."/>
            <person name="Parkhill J."/>
            <person name="Rea M.C."/>
            <person name="O'Sullivan O."/>
            <person name="Ritari J."/>
            <person name="Douillard F.P."/>
            <person name="Paul Ross R."/>
            <person name="Yang R."/>
            <person name="Briner A.E."/>
            <person name="Felis G.E."/>
            <person name="de Vos W.M."/>
            <person name="Barrangou R."/>
            <person name="Klaenhammer T.R."/>
            <person name="Caufield P.W."/>
            <person name="Cui Y."/>
            <person name="Zhang H."/>
            <person name="O'Toole P.W."/>
        </authorList>
    </citation>
    <scope>NUCLEOTIDE SEQUENCE [LARGE SCALE GENOMIC DNA]</scope>
    <source>
        <strain evidence="4 5">DSM 22408</strain>
    </source>
</reference>
<sequence>MVHKKSQKAVTVASLTLSAFLVSGGVFVFENQYQPKTEISADTTIQNVGNFAELQAAVKQGGVIKLTKDFQITQPLIVEKPIQLDGDQHCLKLDTSHWPSVNQNMFVIGKQGSGSTFKDVILDGNNQGRLFALNEVNNLTLTKTTVKNGTTQHLPDIYTQGVLKQSYQGGAIHALHSTLNLNDVTFENNHTKEGVAAKTADAAPHGGAIYSGTSNINITGGKFLNNSTGGVLGKKGWNGEGGAIKLEGGSHLKINQNQTVKNRAQTLFEGNHTDDIWDTGGRQGGSIEATDSEVLIKNTTFKITTPAANTGGAIKFENCPKAEVVHSYFEIAPNLTNVVTAGGAITTEGSNLKIADTNFQTGLKSYALEAGGLIQVVGSGNFELVNSTLTGSGVAWNASWKKTAKYGGAICFYDGSTVKGEIKNTKIQNFTSEISGAGIAIGTQLDDKRHANVNVTLQDTDLINNVTYAWNNANYGGGMFIDEGSTVNILGGSISSTVASATAGAIYNQGHLTISGGANISNNHAHFITGGIFNDGYLKVDQATINNNQETEKHHVLSKQEYGGSNIYAKKDVIITPRANITNGDVRVLDQQSAILLTGKLDKRIDVSVSEKAKDSKWNLNQKVAETQKRHVGYVVAKGIDGYQPQASDSEFLNYISQDTAQKVAAYTDHQGIGEWDFVLAPQKEVVLGQRAKMIYHANAKDAFFANHKATKEQLYTIYSSKTPWTDPVQMTRLAESQNPTRAHYKLKNWYQTAVTDENVLTNPTKNVYDFTKGHFGQLEPNTTMVTKIVNPHLLNVYAGWIKQVNVDYAFKSVTPGKDLPQSIQDLLPAAQQFDQGSDVNTAKITQKTIQVADGTWTLTHNWQKQIKKIMQDQHLVAEWKFTPKPIKKYQASYEFTSGTPGKTLPQTVLDLLPKADSDLIEGSKYQPAMVNTTEIKVADGTWTLTTPWQKDAVVVKGDLVFKAVWTFKASKSDDPTPEPTKPNKPQKEKEPTQPQKETKDKILPKTGEKQNFAPVISSLLGVFGLFIGGFVVLKNKIKKN</sequence>
<evidence type="ECO:0000313" key="4">
    <source>
        <dbReference type="EMBL" id="KRN89313.1"/>
    </source>
</evidence>
<name>A0A0R2KJ07_9LACO</name>
<comment type="caution">
    <text evidence="4">The sequence shown here is derived from an EMBL/GenBank/DDBJ whole genome shotgun (WGS) entry which is preliminary data.</text>
</comment>
<feature type="compositionally biased region" description="Basic and acidic residues" evidence="1">
    <location>
        <begin position="986"/>
        <end position="1008"/>
    </location>
</feature>
<feature type="transmembrane region" description="Helical" evidence="2">
    <location>
        <begin position="1013"/>
        <end position="1034"/>
    </location>
</feature>
<dbReference type="AlphaFoldDB" id="A0A0R2KJ07"/>
<feature type="region of interest" description="Disordered" evidence="1">
    <location>
        <begin position="972"/>
        <end position="1008"/>
    </location>
</feature>
<proteinExistence type="predicted"/>
<dbReference type="RefSeq" id="WP_027106480.1">
    <property type="nucleotide sequence ID" value="NZ_AUHP01000012.1"/>
</dbReference>
<evidence type="ECO:0000256" key="2">
    <source>
        <dbReference type="SAM" id="Phobius"/>
    </source>
</evidence>
<keyword evidence="2" id="KW-1133">Transmembrane helix</keyword>
<evidence type="ECO:0000313" key="5">
    <source>
        <dbReference type="Proteomes" id="UP000051500"/>
    </source>
</evidence>
<feature type="domain" description="SHIRT" evidence="3">
    <location>
        <begin position="805"/>
        <end position="871"/>
    </location>
</feature>
<dbReference type="Proteomes" id="UP000051500">
    <property type="component" value="Unassembled WGS sequence"/>
</dbReference>
<dbReference type="Pfam" id="PF18655">
    <property type="entry name" value="SHIRT"/>
    <property type="match status" value="2"/>
</dbReference>
<dbReference type="eggNOG" id="ENOG5032YIC">
    <property type="taxonomic scope" value="Bacteria"/>
</dbReference>
<dbReference type="STRING" id="1122146.IV53_GL000030"/>
<dbReference type="InterPro" id="IPR011050">
    <property type="entry name" value="Pectin_lyase_fold/virulence"/>
</dbReference>
<accession>A0A0R2KJ07</accession>
<evidence type="ECO:0000256" key="1">
    <source>
        <dbReference type="SAM" id="MobiDB-lite"/>
    </source>
</evidence>
<dbReference type="NCBIfam" id="TIGR01167">
    <property type="entry name" value="LPXTG_anchor"/>
    <property type="match status" value="1"/>
</dbReference>
<protein>
    <recommendedName>
        <fullName evidence="3">SHIRT domain-containing protein</fullName>
    </recommendedName>
</protein>
<keyword evidence="5" id="KW-1185">Reference proteome</keyword>
<keyword evidence="2" id="KW-0812">Transmembrane</keyword>
<evidence type="ECO:0000259" key="3">
    <source>
        <dbReference type="Pfam" id="PF18655"/>
    </source>
</evidence>
<dbReference type="SUPFAM" id="SSF51126">
    <property type="entry name" value="Pectin lyase-like"/>
    <property type="match status" value="1"/>
</dbReference>
<gene>
    <name evidence="4" type="ORF">IV53_GL000030</name>
</gene>
<organism evidence="4 5">
    <name type="scientific">Ligilactobacillus ceti DSM 22408</name>
    <dbReference type="NCBI Taxonomy" id="1122146"/>
    <lineage>
        <taxon>Bacteria</taxon>
        <taxon>Bacillati</taxon>
        <taxon>Bacillota</taxon>
        <taxon>Bacilli</taxon>
        <taxon>Lactobacillales</taxon>
        <taxon>Lactobacillaceae</taxon>
        <taxon>Ligilactobacillus</taxon>
    </lineage>
</organism>